<dbReference type="Proteomes" id="UP000034947">
    <property type="component" value="Unassembled WGS sequence"/>
</dbReference>
<dbReference type="Gene3D" id="3.40.50.1820">
    <property type="entry name" value="alpha/beta hydrolase"/>
    <property type="match status" value="1"/>
</dbReference>
<evidence type="ECO:0000313" key="3">
    <source>
        <dbReference type="Proteomes" id="UP000034947"/>
    </source>
</evidence>
<feature type="domain" description="AB hydrolase-1" evidence="1">
    <location>
        <begin position="42"/>
        <end position="308"/>
    </location>
</feature>
<dbReference type="OrthoDB" id="294702at2759"/>
<evidence type="ECO:0000259" key="1">
    <source>
        <dbReference type="Pfam" id="PF12697"/>
    </source>
</evidence>
<dbReference type="SUPFAM" id="SSF53474">
    <property type="entry name" value="alpha/beta-Hydrolases"/>
    <property type="match status" value="1"/>
</dbReference>
<dbReference type="AlphaFoldDB" id="A0A0F8WMI2"/>
<accession>A0A0F8WMI2</accession>
<dbReference type="Pfam" id="PF12697">
    <property type="entry name" value="Abhydrolase_6"/>
    <property type="match status" value="1"/>
</dbReference>
<comment type="caution">
    <text evidence="2">The sequence shown here is derived from an EMBL/GenBank/DDBJ whole genome shotgun (WGS) entry which is preliminary data.</text>
</comment>
<organism evidence="2 3">
    <name type="scientific">Aspergillus ochraceoroseus</name>
    <dbReference type="NCBI Taxonomy" id="138278"/>
    <lineage>
        <taxon>Eukaryota</taxon>
        <taxon>Fungi</taxon>
        <taxon>Dikarya</taxon>
        <taxon>Ascomycota</taxon>
        <taxon>Pezizomycotina</taxon>
        <taxon>Eurotiomycetes</taxon>
        <taxon>Eurotiomycetidae</taxon>
        <taxon>Eurotiales</taxon>
        <taxon>Aspergillaceae</taxon>
        <taxon>Aspergillus</taxon>
        <taxon>Aspergillus subgen. Nidulantes</taxon>
    </lineage>
</organism>
<name>A0A0F8WMI2_9EURO</name>
<protein>
    <recommendedName>
        <fullName evidence="1">AB hydrolase-1 domain-containing protein</fullName>
    </recommendedName>
</protein>
<sequence length="328" mass="36109">MKPTSAQHGWTTETGSTMVSIGTHSLYMSITGAVRQPGDPIVVIIAGAGDVASSYVALEPLVSSFSRILIYDRSGLGQSQSTPPPPPTDPSAVRAAEELRMPLQAADISPPLLLMGHSYGGIVAREFLHLYADEVAGMVLCDAATERTHEYFRLHDPNIVAVMGDLKYADVTGLRANSKLSREQWRTRAIEISNSVAATRAEAATYVDVCETLKAKEQYRNKALGSKPLSVICANSAQDYERIYEKGVEAGNGTQEQRRAFHELLDRWDTTNRMLQEEQLQLSSNAHLIPIPDCGHNVHLVRPDVLADEIRWVWEKILETSDQPTESI</sequence>
<dbReference type="PANTHER" id="PTHR43139:SF52">
    <property type="entry name" value="SI:DKEY-122A22.2"/>
    <property type="match status" value="1"/>
</dbReference>
<dbReference type="VEuPathDB" id="FungiDB:P175DRAFT_0517909"/>
<reference evidence="2 3" key="1">
    <citation type="submission" date="2015-02" db="EMBL/GenBank/DDBJ databases">
        <title>Draft Genome Sequences of Two Closely-Related Aflatoxigenic Aspergillus Species Obtained from the Cote d'Ivoire.</title>
        <authorList>
            <person name="Moore G.G."/>
            <person name="Beltz S.B."/>
            <person name="Mack B.M."/>
        </authorList>
    </citation>
    <scope>NUCLEOTIDE SEQUENCE [LARGE SCALE GENOMIC DNA]</scope>
    <source>
        <strain evidence="2 3">SRRC1432</strain>
    </source>
</reference>
<evidence type="ECO:0000313" key="2">
    <source>
        <dbReference type="EMBL" id="KKK12522.1"/>
    </source>
</evidence>
<dbReference type="InterPro" id="IPR029058">
    <property type="entry name" value="AB_hydrolase_fold"/>
</dbReference>
<dbReference type="InterPro" id="IPR052370">
    <property type="entry name" value="Meta-cleavage_hydrolase"/>
</dbReference>
<proteinExistence type="predicted"/>
<gene>
    <name evidence="2" type="ORF">AOCH_000041</name>
</gene>
<dbReference type="EMBL" id="JYKN01003446">
    <property type="protein sequence ID" value="KKK12522.1"/>
    <property type="molecule type" value="Genomic_DNA"/>
</dbReference>
<dbReference type="InterPro" id="IPR000073">
    <property type="entry name" value="AB_hydrolase_1"/>
</dbReference>
<dbReference type="PANTHER" id="PTHR43139">
    <property type="entry name" value="SI:DKEY-122A22.2"/>
    <property type="match status" value="1"/>
</dbReference>
<keyword evidence="3" id="KW-1185">Reference proteome</keyword>
<dbReference type="GO" id="GO:0005783">
    <property type="term" value="C:endoplasmic reticulum"/>
    <property type="evidence" value="ECO:0007669"/>
    <property type="project" value="TreeGrafter"/>
</dbReference>